<dbReference type="InterPro" id="IPR018306">
    <property type="entry name" value="Phage_T5_Orf172_DNA-bd"/>
</dbReference>
<feature type="region of interest" description="Disordered" evidence="1">
    <location>
        <begin position="1"/>
        <end position="24"/>
    </location>
</feature>
<accession>A0A2J6QDZ0</accession>
<evidence type="ECO:0000256" key="1">
    <source>
        <dbReference type="SAM" id="MobiDB-lite"/>
    </source>
</evidence>
<keyword evidence="5" id="KW-1185">Reference proteome</keyword>
<evidence type="ECO:0000259" key="3">
    <source>
        <dbReference type="SMART" id="SM00974"/>
    </source>
</evidence>
<dbReference type="AlphaFoldDB" id="A0A2J6QDZ0"/>
<keyword evidence="2" id="KW-1133">Transmembrane helix</keyword>
<feature type="compositionally biased region" description="Polar residues" evidence="1">
    <location>
        <begin position="63"/>
        <end position="83"/>
    </location>
</feature>
<feature type="domain" description="Bacteriophage T5 Orf172 DNA-binding" evidence="3">
    <location>
        <begin position="213"/>
        <end position="320"/>
    </location>
</feature>
<dbReference type="InterPro" id="IPR053006">
    <property type="entry name" value="Meiosis_regulatory"/>
</dbReference>
<keyword evidence="2" id="KW-0472">Membrane</keyword>
<proteinExistence type="predicted"/>
<gene>
    <name evidence="4" type="ORF">NA56DRAFT_656189</name>
</gene>
<sequence length="434" mass="49154">MATCQTAASPTSTSSSDSTFSSVLGSSLTSLVDAPRLEICSPFDVKRVALTKNGNSFPLPFNQKFSTTDSNPPVTNNSRTNTKPEAPFPDSLENSTGLEGLMQATTPEKPSRPSKARRRNRRRQGKPGDKDSDSRIGSEHLDRTYRGTPASPPALNANLESNEAWAIPVLEAKHKEYKDENGLKNEILRVMLRRGIAKSPNLDHGYVYIFWSPAFPGHVKIGSTKQAPAQRITQWQTKCEFKCIHVTDINDKSFKHYRIVEALVHAELWNRRRKMYCSKCKSGHRLALTKGGKGQRTGSAGHSEWFEISWEEALEVVNKWRNWVILEKPYGDDATLRSPWKWKHDLGTRMSGALVEWEEWRQFSLLDATLCCENFLEWWMGKVFPPLREIVDTSGSKSAIAAVTLLLISGGTFPNFIVVAIFYFLYKYYCFRHR</sequence>
<dbReference type="PANTHER" id="PTHR28094:SF1">
    <property type="entry name" value="MEIOTICALLY UP-REGULATED GENE 113 PROTEIN"/>
    <property type="match status" value="1"/>
</dbReference>
<evidence type="ECO:0000313" key="5">
    <source>
        <dbReference type="Proteomes" id="UP000235672"/>
    </source>
</evidence>
<feature type="compositionally biased region" description="Basic residues" evidence="1">
    <location>
        <begin position="112"/>
        <end position="125"/>
    </location>
</feature>
<feature type="compositionally biased region" description="Basic and acidic residues" evidence="1">
    <location>
        <begin position="126"/>
        <end position="145"/>
    </location>
</feature>
<dbReference type="Pfam" id="PF10544">
    <property type="entry name" value="T5orf172"/>
    <property type="match status" value="1"/>
</dbReference>
<feature type="compositionally biased region" description="Polar residues" evidence="1">
    <location>
        <begin position="92"/>
        <end position="108"/>
    </location>
</feature>
<dbReference type="PANTHER" id="PTHR28094">
    <property type="entry name" value="MEIOTICALLY UP-REGULATED GENE 113 PROTEIN"/>
    <property type="match status" value="1"/>
</dbReference>
<protein>
    <recommendedName>
        <fullName evidence="3">Bacteriophage T5 Orf172 DNA-binding domain-containing protein</fullName>
    </recommendedName>
</protein>
<keyword evidence="2" id="KW-0812">Transmembrane</keyword>
<evidence type="ECO:0000256" key="2">
    <source>
        <dbReference type="SAM" id="Phobius"/>
    </source>
</evidence>
<feature type="region of interest" description="Disordered" evidence="1">
    <location>
        <begin position="55"/>
        <end position="156"/>
    </location>
</feature>
<dbReference type="OrthoDB" id="3565211at2759"/>
<dbReference type="EMBL" id="KZ613472">
    <property type="protein sequence ID" value="PMD24458.1"/>
    <property type="molecule type" value="Genomic_DNA"/>
</dbReference>
<name>A0A2J6QDZ0_9HELO</name>
<dbReference type="SMART" id="SM00974">
    <property type="entry name" value="T5orf172"/>
    <property type="match status" value="1"/>
</dbReference>
<feature type="transmembrane region" description="Helical" evidence="2">
    <location>
        <begin position="399"/>
        <end position="426"/>
    </location>
</feature>
<evidence type="ECO:0000313" key="4">
    <source>
        <dbReference type="EMBL" id="PMD24458.1"/>
    </source>
</evidence>
<organism evidence="4 5">
    <name type="scientific">Hyaloscypha hepaticicola</name>
    <dbReference type="NCBI Taxonomy" id="2082293"/>
    <lineage>
        <taxon>Eukaryota</taxon>
        <taxon>Fungi</taxon>
        <taxon>Dikarya</taxon>
        <taxon>Ascomycota</taxon>
        <taxon>Pezizomycotina</taxon>
        <taxon>Leotiomycetes</taxon>
        <taxon>Helotiales</taxon>
        <taxon>Hyaloscyphaceae</taxon>
        <taxon>Hyaloscypha</taxon>
    </lineage>
</organism>
<reference evidence="4 5" key="1">
    <citation type="submission" date="2016-05" db="EMBL/GenBank/DDBJ databases">
        <title>A degradative enzymes factory behind the ericoid mycorrhizal symbiosis.</title>
        <authorList>
            <consortium name="DOE Joint Genome Institute"/>
            <person name="Martino E."/>
            <person name="Morin E."/>
            <person name="Grelet G."/>
            <person name="Kuo A."/>
            <person name="Kohler A."/>
            <person name="Daghino S."/>
            <person name="Barry K."/>
            <person name="Choi C."/>
            <person name="Cichocki N."/>
            <person name="Clum A."/>
            <person name="Copeland A."/>
            <person name="Hainaut M."/>
            <person name="Haridas S."/>
            <person name="Labutti K."/>
            <person name="Lindquist E."/>
            <person name="Lipzen A."/>
            <person name="Khouja H.-R."/>
            <person name="Murat C."/>
            <person name="Ohm R."/>
            <person name="Olson A."/>
            <person name="Spatafora J."/>
            <person name="Veneault-Fourrey C."/>
            <person name="Henrissat B."/>
            <person name="Grigoriev I."/>
            <person name="Martin F."/>
            <person name="Perotto S."/>
        </authorList>
    </citation>
    <scope>NUCLEOTIDE SEQUENCE [LARGE SCALE GENOMIC DNA]</scope>
    <source>
        <strain evidence="4 5">UAMH 7357</strain>
    </source>
</reference>
<dbReference type="Proteomes" id="UP000235672">
    <property type="component" value="Unassembled WGS sequence"/>
</dbReference>
<dbReference type="STRING" id="1745343.A0A2J6QDZ0"/>